<reference evidence="10" key="1">
    <citation type="submission" date="2021-12" db="EMBL/GenBank/DDBJ databases">
        <authorList>
            <person name="Martin H S."/>
        </authorList>
    </citation>
    <scope>NUCLEOTIDE SEQUENCE</scope>
</reference>
<dbReference type="GO" id="GO:0006508">
    <property type="term" value="P:proteolysis"/>
    <property type="evidence" value="ECO:0007669"/>
    <property type="project" value="UniProtKB-KW"/>
</dbReference>
<keyword evidence="5" id="KW-1015">Disulfide bond</keyword>
<sequence length="596" mass="65514">MACTIGLGKCYTVDIILGILLIVLPIRCQYQPLHPGSFFRAVSRTTVKCASIRTSALAIHFTTEKNPFQGPGAQNFQNYPQNYNSRSSVEFIETESRNRPSDGRLLSQSAFTRISETLGAINTVGHYLIDMVNENERNESDPNLKQLPQALYTISKNVLGRNVTDKIAPIVKKALPKVLPDAPITRIATADFSQSDAKSCTTPEGEQGVCEDLRNCPQLLLNLVSLRESLCFKDLFVPGVCCPRDAVVLATPVVEKPVKTTTSSPTYLIPVTSQRPVQRPTTKKPTAILVLTTKKPKTTTSTTSKPTTIATATTTRVPSTTSFYTVAPPFIGNFSNIVDVNDCGQREEEGGRIVGGTEAKPGAWPWMAAIYLHGNNRREFWCGGTLIGKRHVLTAAHCTRDSKQRPFPARQFSVRLGDVDLARDDEPSRPVTLRVTAVRAHEQFSRVGYYNDIAILVLSENVQKSKYVIPICLPRGELSRKQFDGSVATVVGWGTTRYGGGESSRQLEAKLPVWRNEECDRAYFQPITDTFLCAGYPRGGVDACQGDSGGPLMLLANGRWTQIGVVSFGNKCGEPGYPGVYTRVTHYLSWIQQNVT</sequence>
<keyword evidence="11" id="KW-1185">Reference proteome</keyword>
<dbReference type="PANTHER" id="PTHR24258">
    <property type="entry name" value="SERINE PROTEASE-RELATED"/>
    <property type="match status" value="1"/>
</dbReference>
<feature type="domain" description="Clip" evidence="9">
    <location>
        <begin position="199"/>
        <end position="242"/>
    </location>
</feature>
<evidence type="ECO:0000313" key="10">
    <source>
        <dbReference type="EMBL" id="CAH0731316.1"/>
    </source>
</evidence>
<dbReference type="Gene3D" id="3.30.1640.30">
    <property type="match status" value="1"/>
</dbReference>
<dbReference type="AlphaFoldDB" id="A0A8J9V353"/>
<keyword evidence="2" id="KW-0732">Signal</keyword>
<evidence type="ECO:0000313" key="11">
    <source>
        <dbReference type="Proteomes" id="UP000838878"/>
    </source>
</evidence>
<dbReference type="PROSITE" id="PS51888">
    <property type="entry name" value="CLIP"/>
    <property type="match status" value="1"/>
</dbReference>
<dbReference type="InterPro" id="IPR038565">
    <property type="entry name" value="CLIP_sf"/>
</dbReference>
<dbReference type="SUPFAM" id="SSF50494">
    <property type="entry name" value="Trypsin-like serine proteases"/>
    <property type="match status" value="1"/>
</dbReference>
<dbReference type="PROSITE" id="PS00134">
    <property type="entry name" value="TRYPSIN_HIS"/>
    <property type="match status" value="1"/>
</dbReference>
<dbReference type="PROSITE" id="PS50240">
    <property type="entry name" value="TRYPSIN_DOM"/>
    <property type="match status" value="1"/>
</dbReference>
<dbReference type="SMART" id="SM00680">
    <property type="entry name" value="CLIP"/>
    <property type="match status" value="1"/>
</dbReference>
<dbReference type="FunFam" id="2.40.10.10:FF:000006">
    <property type="entry name" value="Serine proteinase stubble"/>
    <property type="match status" value="1"/>
</dbReference>
<keyword evidence="3 7" id="KW-0378">Hydrolase</keyword>
<evidence type="ECO:0000259" key="8">
    <source>
        <dbReference type="PROSITE" id="PS50240"/>
    </source>
</evidence>
<evidence type="ECO:0000256" key="4">
    <source>
        <dbReference type="ARBA" id="ARBA00022825"/>
    </source>
</evidence>
<dbReference type="Proteomes" id="UP000838878">
    <property type="component" value="Chromosome 9"/>
</dbReference>
<dbReference type="EMBL" id="OV170229">
    <property type="protein sequence ID" value="CAH0731316.1"/>
    <property type="molecule type" value="Genomic_DNA"/>
</dbReference>
<feature type="non-terminal residue" evidence="10">
    <location>
        <position position="596"/>
    </location>
</feature>
<protein>
    <recommendedName>
        <fullName evidence="12">Proclotting enzyme</fullName>
    </recommendedName>
</protein>
<name>A0A8J9V353_9NEOP</name>
<dbReference type="InterPro" id="IPR018114">
    <property type="entry name" value="TRYPSIN_HIS"/>
</dbReference>
<dbReference type="PRINTS" id="PR00722">
    <property type="entry name" value="CHYMOTRYPSIN"/>
</dbReference>
<dbReference type="CDD" id="cd00190">
    <property type="entry name" value="Tryp_SPc"/>
    <property type="match status" value="1"/>
</dbReference>
<evidence type="ECO:0000256" key="3">
    <source>
        <dbReference type="ARBA" id="ARBA00022801"/>
    </source>
</evidence>
<dbReference type="GO" id="GO:0004252">
    <property type="term" value="F:serine-type endopeptidase activity"/>
    <property type="evidence" value="ECO:0007669"/>
    <property type="project" value="InterPro"/>
</dbReference>
<dbReference type="InterPro" id="IPR001314">
    <property type="entry name" value="Peptidase_S1A"/>
</dbReference>
<comment type="similarity">
    <text evidence="6">Belongs to the peptidase S1 family. CLIP subfamily.</text>
</comment>
<gene>
    <name evidence="10" type="ORF">BINO364_LOCUS16203</name>
</gene>
<evidence type="ECO:0000256" key="2">
    <source>
        <dbReference type="ARBA" id="ARBA00022729"/>
    </source>
</evidence>
<evidence type="ECO:0000256" key="1">
    <source>
        <dbReference type="ARBA" id="ARBA00022670"/>
    </source>
</evidence>
<dbReference type="InterPro" id="IPR009003">
    <property type="entry name" value="Peptidase_S1_PA"/>
</dbReference>
<evidence type="ECO:0000256" key="7">
    <source>
        <dbReference type="RuleBase" id="RU363034"/>
    </source>
</evidence>
<dbReference type="Gene3D" id="2.40.10.10">
    <property type="entry name" value="Trypsin-like serine proteases"/>
    <property type="match status" value="3"/>
</dbReference>
<evidence type="ECO:0008006" key="12">
    <source>
        <dbReference type="Google" id="ProtNLM"/>
    </source>
</evidence>
<dbReference type="Pfam" id="PF00089">
    <property type="entry name" value="Trypsin"/>
    <property type="match status" value="1"/>
</dbReference>
<dbReference type="InterPro" id="IPR033116">
    <property type="entry name" value="TRYPSIN_SER"/>
</dbReference>
<evidence type="ECO:0000256" key="5">
    <source>
        <dbReference type="ARBA" id="ARBA00023157"/>
    </source>
</evidence>
<evidence type="ECO:0000259" key="9">
    <source>
        <dbReference type="PROSITE" id="PS51888"/>
    </source>
</evidence>
<dbReference type="PROSITE" id="PS00135">
    <property type="entry name" value="TRYPSIN_SER"/>
    <property type="match status" value="1"/>
</dbReference>
<dbReference type="OrthoDB" id="6348928at2759"/>
<proteinExistence type="inferred from homology"/>
<evidence type="ECO:0000256" key="6">
    <source>
        <dbReference type="ARBA" id="ARBA00024195"/>
    </source>
</evidence>
<accession>A0A8J9V353</accession>
<keyword evidence="4 7" id="KW-0720">Serine protease</keyword>
<organism evidence="10 11">
    <name type="scientific">Brenthis ino</name>
    <name type="common">lesser marbled fritillary</name>
    <dbReference type="NCBI Taxonomy" id="405034"/>
    <lineage>
        <taxon>Eukaryota</taxon>
        <taxon>Metazoa</taxon>
        <taxon>Ecdysozoa</taxon>
        <taxon>Arthropoda</taxon>
        <taxon>Hexapoda</taxon>
        <taxon>Insecta</taxon>
        <taxon>Pterygota</taxon>
        <taxon>Neoptera</taxon>
        <taxon>Endopterygota</taxon>
        <taxon>Lepidoptera</taxon>
        <taxon>Glossata</taxon>
        <taxon>Ditrysia</taxon>
        <taxon>Papilionoidea</taxon>
        <taxon>Nymphalidae</taxon>
        <taxon>Heliconiinae</taxon>
        <taxon>Argynnini</taxon>
        <taxon>Brenthis</taxon>
    </lineage>
</organism>
<dbReference type="SMART" id="SM00020">
    <property type="entry name" value="Tryp_SPc"/>
    <property type="match status" value="1"/>
</dbReference>
<feature type="domain" description="Peptidase S1" evidence="8">
    <location>
        <begin position="353"/>
        <end position="596"/>
    </location>
</feature>
<dbReference type="InterPro" id="IPR001254">
    <property type="entry name" value="Trypsin_dom"/>
</dbReference>
<dbReference type="InterPro" id="IPR043504">
    <property type="entry name" value="Peptidase_S1_PA_chymotrypsin"/>
</dbReference>
<dbReference type="PANTHER" id="PTHR24258:SF116">
    <property type="entry name" value="FI16631P1-RELATED"/>
    <property type="match status" value="1"/>
</dbReference>
<dbReference type="InterPro" id="IPR022700">
    <property type="entry name" value="CLIP"/>
</dbReference>
<keyword evidence="1 7" id="KW-0645">Protease</keyword>